<comment type="caution">
    <text evidence="2">The sequence shown here is derived from an EMBL/GenBank/DDBJ whole genome shotgun (WGS) entry which is preliminary data.</text>
</comment>
<gene>
    <name evidence="2" type="ORF">KZC50_08705</name>
</gene>
<proteinExistence type="predicted"/>
<evidence type="ECO:0000256" key="1">
    <source>
        <dbReference type="SAM" id="Phobius"/>
    </source>
</evidence>
<keyword evidence="1" id="KW-1133">Transmembrane helix</keyword>
<feature type="transmembrane region" description="Helical" evidence="1">
    <location>
        <begin position="243"/>
        <end position="263"/>
    </location>
</feature>
<dbReference type="GeneID" id="301458306"/>
<feature type="transmembrane region" description="Helical" evidence="1">
    <location>
        <begin position="173"/>
        <end position="192"/>
    </location>
</feature>
<dbReference type="Proteomes" id="UP001183582">
    <property type="component" value="Unassembled WGS sequence"/>
</dbReference>
<reference evidence="2 3" key="1">
    <citation type="submission" date="2021-06" db="EMBL/GenBank/DDBJ databases">
        <title>Genome-based taxonomic framework of Microbacterium strains isolated from marine environment, the description of four new species and reclassification of four preexisting species.</title>
        <authorList>
            <person name="Lee S.D."/>
            <person name="Kim S.-M."/>
            <person name="Byeon Y.-S."/>
            <person name="Yang H.L."/>
            <person name="Kim I.S."/>
        </authorList>
    </citation>
    <scope>NUCLEOTIDE SEQUENCE [LARGE SCALE GENOMIC DNA]</scope>
    <source>
        <strain evidence="2 3">KACC 20514</strain>
    </source>
</reference>
<keyword evidence="1" id="KW-0812">Transmembrane</keyword>
<feature type="transmembrane region" description="Helical" evidence="1">
    <location>
        <begin position="57"/>
        <end position="76"/>
    </location>
</feature>
<feature type="transmembrane region" description="Helical" evidence="1">
    <location>
        <begin position="6"/>
        <end position="28"/>
    </location>
</feature>
<accession>A0AAJ2HJI9</accession>
<keyword evidence="1" id="KW-0472">Membrane</keyword>
<protein>
    <submittedName>
        <fullName evidence="2">Multidrug DMT transporter permease</fullName>
    </submittedName>
</protein>
<dbReference type="EMBL" id="JAHWXH010000001">
    <property type="protein sequence ID" value="MDS0245690.1"/>
    <property type="molecule type" value="Genomic_DNA"/>
</dbReference>
<dbReference type="RefSeq" id="WP_310891390.1">
    <property type="nucleotide sequence ID" value="NZ_BAAAGR010000001.1"/>
</dbReference>
<sequence>MTTIASFPYLGIGFALLSAALLTVGNHLQSLGVAARVRANPGAGAAALWTLARQPSWLVGSVLFGLAILAQLAALAFAPLMVVQPVGVAALVFSSLLTAVITRTPPRLGEIGAIALSVVSLGVFVSVAAAVSTQATITDAQLIAVLAVLGVVLAATGAAFAVRRGRGLRAGGYVILGGLFSGFVATLGKTVILRVQTAVAGADYRLDENNLLTLACLLAIVVAGALSITFVQVAHTVASPQLVVAGLTVVDPFVAVVMGITVLGEAAGAPAWSFAVFVLAGAGALAGVWLLARSGGTTDAAVDAASARVT</sequence>
<evidence type="ECO:0000313" key="2">
    <source>
        <dbReference type="EMBL" id="MDS0245690.1"/>
    </source>
</evidence>
<feature type="transmembrane region" description="Helical" evidence="1">
    <location>
        <begin position="269"/>
        <end position="292"/>
    </location>
</feature>
<feature type="transmembrane region" description="Helical" evidence="1">
    <location>
        <begin position="141"/>
        <end position="161"/>
    </location>
</feature>
<dbReference type="PANTHER" id="PTHR40761">
    <property type="entry name" value="CONSERVED INTEGRAL MEMBRANE ALANINE VALINE AND LEUCINE RICH PROTEIN-RELATED"/>
    <property type="match status" value="1"/>
</dbReference>
<feature type="transmembrane region" description="Helical" evidence="1">
    <location>
        <begin position="212"/>
        <end position="231"/>
    </location>
</feature>
<dbReference type="AlphaFoldDB" id="A0AAJ2HJI9"/>
<name>A0AAJ2HJI9_9MICO</name>
<organism evidence="2 3">
    <name type="scientific">Microbacterium aurantiacum</name>
    <dbReference type="NCBI Taxonomy" id="162393"/>
    <lineage>
        <taxon>Bacteria</taxon>
        <taxon>Bacillati</taxon>
        <taxon>Actinomycetota</taxon>
        <taxon>Actinomycetes</taxon>
        <taxon>Micrococcales</taxon>
        <taxon>Microbacteriaceae</taxon>
        <taxon>Microbacterium</taxon>
    </lineage>
</organism>
<feature type="transmembrane region" description="Helical" evidence="1">
    <location>
        <begin position="82"/>
        <end position="101"/>
    </location>
</feature>
<feature type="transmembrane region" description="Helical" evidence="1">
    <location>
        <begin position="113"/>
        <end position="135"/>
    </location>
</feature>
<dbReference type="PANTHER" id="PTHR40761:SF1">
    <property type="entry name" value="CONSERVED INTEGRAL MEMBRANE ALANINE VALINE AND LEUCINE RICH PROTEIN-RELATED"/>
    <property type="match status" value="1"/>
</dbReference>
<evidence type="ECO:0000313" key="3">
    <source>
        <dbReference type="Proteomes" id="UP001183582"/>
    </source>
</evidence>